<dbReference type="SUPFAM" id="SSF47413">
    <property type="entry name" value="lambda repressor-like DNA-binding domains"/>
    <property type="match status" value="1"/>
</dbReference>
<dbReference type="CDD" id="cd00093">
    <property type="entry name" value="HTH_XRE"/>
    <property type="match status" value="1"/>
</dbReference>
<dbReference type="PROSITE" id="PS50943">
    <property type="entry name" value="HTH_CROC1"/>
    <property type="match status" value="1"/>
</dbReference>
<proteinExistence type="predicted"/>
<evidence type="ECO:0000313" key="2">
    <source>
        <dbReference type="EMBL" id="MTV30861.1"/>
    </source>
</evidence>
<evidence type="ECO:0000259" key="1">
    <source>
        <dbReference type="PROSITE" id="PS50943"/>
    </source>
</evidence>
<dbReference type="InterPro" id="IPR001387">
    <property type="entry name" value="Cro/C1-type_HTH"/>
</dbReference>
<dbReference type="SMART" id="SM00530">
    <property type="entry name" value="HTH_XRE"/>
    <property type="match status" value="1"/>
</dbReference>
<comment type="caution">
    <text evidence="2">The sequence shown here is derived from an EMBL/GenBank/DDBJ whole genome shotgun (WGS) entry which is preliminary data.</text>
</comment>
<dbReference type="InterPro" id="IPR010982">
    <property type="entry name" value="Lambda_DNA-bd_dom_sf"/>
</dbReference>
<dbReference type="GO" id="GO:0003677">
    <property type="term" value="F:DNA binding"/>
    <property type="evidence" value="ECO:0007669"/>
    <property type="project" value="InterPro"/>
</dbReference>
<feature type="domain" description="HTH cro/C1-type" evidence="1">
    <location>
        <begin position="60"/>
        <end position="114"/>
    </location>
</feature>
<gene>
    <name evidence="2" type="ORF">GJ654_07625</name>
</gene>
<dbReference type="AlphaFoldDB" id="A0A6N8DNU6"/>
<dbReference type="EMBL" id="WNKS01000005">
    <property type="protein sequence ID" value="MTV30861.1"/>
    <property type="molecule type" value="Genomic_DNA"/>
</dbReference>
<organism evidence="2 3">
    <name type="scientific">Rhodoblastus acidophilus</name>
    <name type="common">Rhodopseudomonas acidophila</name>
    <dbReference type="NCBI Taxonomy" id="1074"/>
    <lineage>
        <taxon>Bacteria</taxon>
        <taxon>Pseudomonadati</taxon>
        <taxon>Pseudomonadota</taxon>
        <taxon>Alphaproteobacteria</taxon>
        <taxon>Hyphomicrobiales</taxon>
        <taxon>Rhodoblastaceae</taxon>
        <taxon>Rhodoblastus</taxon>
    </lineage>
</organism>
<accession>A0A6N8DNU6</accession>
<name>A0A6N8DNU6_RHOAC</name>
<reference evidence="2 3" key="1">
    <citation type="submission" date="2019-11" db="EMBL/GenBank/DDBJ databases">
        <title>Whole-genome sequence of a Rhodoblastus acidophilus DSM 142.</title>
        <authorList>
            <person name="Kyndt J.A."/>
            <person name="Meyer T.E."/>
        </authorList>
    </citation>
    <scope>NUCLEOTIDE SEQUENCE [LARGE SCALE GENOMIC DNA]</scope>
    <source>
        <strain evidence="2 3">DSM 142</strain>
    </source>
</reference>
<dbReference type="Pfam" id="PF13560">
    <property type="entry name" value="HTH_31"/>
    <property type="match status" value="1"/>
</dbReference>
<sequence length="156" mass="17156">MARADADLTLGNDRKLTFYMNSSTFSSRSGINVFNCFKFKQSIELSPAMSDIDLLVGARLREKRFQARLSLSELAARIGAPPARLLRFEDGQERVPAQILAAFCRALEVKPAEIFALKTNKPEQAAVVDDDGRVARGLSALSALRTQANARRAPET</sequence>
<dbReference type="RefSeq" id="WP_155445558.1">
    <property type="nucleotide sequence ID" value="NZ_JAOQNR010000004.1"/>
</dbReference>
<protein>
    <submittedName>
        <fullName evidence="2">Helix-turn-helix domain-containing protein</fullName>
    </submittedName>
</protein>
<evidence type="ECO:0000313" key="3">
    <source>
        <dbReference type="Proteomes" id="UP000439113"/>
    </source>
</evidence>
<dbReference type="Gene3D" id="1.10.260.40">
    <property type="entry name" value="lambda repressor-like DNA-binding domains"/>
    <property type="match status" value="1"/>
</dbReference>
<dbReference type="Proteomes" id="UP000439113">
    <property type="component" value="Unassembled WGS sequence"/>
</dbReference>
<dbReference type="OrthoDB" id="7869536at2"/>